<dbReference type="EMBL" id="JACNJZ010000181">
    <property type="protein sequence ID" value="MBC8318707.1"/>
    <property type="molecule type" value="Genomic_DNA"/>
</dbReference>
<dbReference type="Proteomes" id="UP000614424">
    <property type="component" value="Unassembled WGS sequence"/>
</dbReference>
<sequence>MVKNITVYLDNDQLEFMDRVRCGFIVAEGEDGRETFHHDLIDQAEYPSIKDLVEDIVGIFRVHKDSVLVAV</sequence>
<comment type="caution">
    <text evidence="1">The sequence shown here is derived from an EMBL/GenBank/DDBJ whole genome shotgun (WGS) entry which is preliminary data.</text>
</comment>
<protein>
    <submittedName>
        <fullName evidence="1">Uncharacterized protein</fullName>
    </submittedName>
</protein>
<dbReference type="AlphaFoldDB" id="A0A8J6NFU3"/>
<organism evidence="1 2">
    <name type="scientific">Candidatus Desulfobia pelagia</name>
    <dbReference type="NCBI Taxonomy" id="2841692"/>
    <lineage>
        <taxon>Bacteria</taxon>
        <taxon>Pseudomonadati</taxon>
        <taxon>Thermodesulfobacteriota</taxon>
        <taxon>Desulfobulbia</taxon>
        <taxon>Desulfobulbales</taxon>
        <taxon>Desulfobulbaceae</taxon>
        <taxon>Candidatus Desulfobia</taxon>
    </lineage>
</organism>
<proteinExistence type="predicted"/>
<evidence type="ECO:0000313" key="1">
    <source>
        <dbReference type="EMBL" id="MBC8318707.1"/>
    </source>
</evidence>
<name>A0A8J6NFU3_9BACT</name>
<evidence type="ECO:0000313" key="2">
    <source>
        <dbReference type="Proteomes" id="UP000614424"/>
    </source>
</evidence>
<reference evidence="1 2" key="1">
    <citation type="submission" date="2020-08" db="EMBL/GenBank/DDBJ databases">
        <title>Bridging the membrane lipid divide: bacteria of the FCB group superphylum have the potential to synthesize archaeal ether lipids.</title>
        <authorList>
            <person name="Villanueva L."/>
            <person name="Von Meijenfeldt F.A.B."/>
            <person name="Westbye A.B."/>
            <person name="Yadav S."/>
            <person name="Hopmans E.C."/>
            <person name="Dutilh B.E."/>
            <person name="Sinninghe Damste J.S."/>
        </authorList>
    </citation>
    <scope>NUCLEOTIDE SEQUENCE [LARGE SCALE GENOMIC DNA]</scope>
    <source>
        <strain evidence="1">NIOZ-UU47</strain>
    </source>
</reference>
<gene>
    <name evidence="1" type="ORF">H8E41_12450</name>
</gene>
<accession>A0A8J6NFU3</accession>